<feature type="compositionally biased region" description="Low complexity" evidence="9">
    <location>
        <begin position="197"/>
        <end position="215"/>
    </location>
</feature>
<comment type="subcellular location">
    <subcellularLocation>
        <location evidence="1">Endoplasmic reticulum membrane</location>
        <topology evidence="1">Multi-pass membrane protein</topology>
    </subcellularLocation>
</comment>
<dbReference type="Pfam" id="PF06703">
    <property type="entry name" value="SPC25"/>
    <property type="match status" value="1"/>
</dbReference>
<name>A0AAX4K840_9TREE</name>
<sequence>MAPRKLVNNGGQNTELAPALEPIIKSSIDKEKEDVSVISTLATDPLPTIKVNNANLGEVKAALDEIVKQHLQNQSFTPSLLHPTVHLSLGYSSVILALSSVLYSLKVDFEDSKPILWIAVVGYTILQVVLWAWKKWIEKGEVFKGKRRRMVKRIETDHIQILSSTSLDSPSQPQLTISPHTRPSSPTSVPTSPNPSSPSSTIPTLPTTNLSSPSSDGHGSEMTVGPSYNLQLTLSITSNNGKSLIHKSRLIVGKLIGELIDEDGGIEKNEFERWLNTVLDDLGAGANGEDEFEGNKIE</sequence>
<feature type="region of interest" description="Disordered" evidence="9">
    <location>
        <begin position="165"/>
        <end position="224"/>
    </location>
</feature>
<accession>A0AAX4K840</accession>
<dbReference type="EMBL" id="CP144089">
    <property type="protein sequence ID" value="WWD02084.1"/>
    <property type="molecule type" value="Genomic_DNA"/>
</dbReference>
<evidence type="ECO:0000256" key="6">
    <source>
        <dbReference type="ARBA" id="ARBA00022989"/>
    </source>
</evidence>
<dbReference type="Proteomes" id="UP001358614">
    <property type="component" value="Chromosome 1"/>
</dbReference>
<dbReference type="GO" id="GO:0045047">
    <property type="term" value="P:protein targeting to ER"/>
    <property type="evidence" value="ECO:0007669"/>
    <property type="project" value="TreeGrafter"/>
</dbReference>
<feature type="transmembrane region" description="Helical" evidence="10">
    <location>
        <begin position="84"/>
        <end position="103"/>
    </location>
</feature>
<evidence type="ECO:0000313" key="12">
    <source>
        <dbReference type="Proteomes" id="UP001358614"/>
    </source>
</evidence>
<dbReference type="GeneID" id="91098926"/>
<feature type="transmembrane region" description="Helical" evidence="10">
    <location>
        <begin position="115"/>
        <end position="133"/>
    </location>
</feature>
<reference evidence="11 12" key="1">
    <citation type="submission" date="2024-01" db="EMBL/GenBank/DDBJ databases">
        <title>Comparative genomics of Cryptococcus and Kwoniella reveals pathogenesis evolution and contrasting modes of karyotype evolution via chromosome fusion or intercentromeric recombination.</title>
        <authorList>
            <person name="Coelho M.A."/>
            <person name="David-Palma M."/>
            <person name="Shea T."/>
            <person name="Bowers K."/>
            <person name="McGinley-Smith S."/>
            <person name="Mohammad A.W."/>
            <person name="Gnirke A."/>
            <person name="Yurkov A.M."/>
            <person name="Nowrousian M."/>
            <person name="Sun S."/>
            <person name="Cuomo C.A."/>
            <person name="Heitman J."/>
        </authorList>
    </citation>
    <scope>NUCLEOTIDE SEQUENCE [LARGE SCALE GENOMIC DNA]</scope>
    <source>
        <strain evidence="11 12">PYCC6329</strain>
    </source>
</reference>
<dbReference type="InterPro" id="IPR009582">
    <property type="entry name" value="Spc2/SPCS2"/>
</dbReference>
<evidence type="ECO:0000256" key="3">
    <source>
        <dbReference type="ARBA" id="ARBA00017057"/>
    </source>
</evidence>
<dbReference type="GO" id="GO:0005787">
    <property type="term" value="C:signal peptidase complex"/>
    <property type="evidence" value="ECO:0007669"/>
    <property type="project" value="InterPro"/>
</dbReference>
<keyword evidence="6 10" id="KW-1133">Transmembrane helix</keyword>
<dbReference type="RefSeq" id="XP_066080051.1">
    <property type="nucleotide sequence ID" value="XM_066223954.1"/>
</dbReference>
<comment type="function">
    <text evidence="8">Component of the signal peptidase complex (SPC) which catalyzes the cleavage of N-terminal signal sequences from nascent proteins as they are translocated into the lumen of the endoplasmic reticulum. Enhances the enzymatic activity of SPC and facilitates the interactions between different components of the translocation site.</text>
</comment>
<keyword evidence="5" id="KW-0256">Endoplasmic reticulum</keyword>
<proteinExistence type="inferred from homology"/>
<evidence type="ECO:0000256" key="4">
    <source>
        <dbReference type="ARBA" id="ARBA00022692"/>
    </source>
</evidence>
<keyword evidence="12" id="KW-1185">Reference proteome</keyword>
<evidence type="ECO:0000256" key="10">
    <source>
        <dbReference type="SAM" id="Phobius"/>
    </source>
</evidence>
<evidence type="ECO:0000256" key="1">
    <source>
        <dbReference type="ARBA" id="ARBA00004477"/>
    </source>
</evidence>
<dbReference type="KEGG" id="ker:91098926"/>
<dbReference type="GO" id="GO:0006465">
    <property type="term" value="P:signal peptide processing"/>
    <property type="evidence" value="ECO:0007669"/>
    <property type="project" value="InterPro"/>
</dbReference>
<evidence type="ECO:0000256" key="5">
    <source>
        <dbReference type="ARBA" id="ARBA00022824"/>
    </source>
</evidence>
<evidence type="ECO:0000256" key="2">
    <source>
        <dbReference type="ARBA" id="ARBA00007324"/>
    </source>
</evidence>
<feature type="compositionally biased region" description="Low complexity" evidence="9">
    <location>
        <begin position="176"/>
        <end position="191"/>
    </location>
</feature>
<feature type="compositionally biased region" description="Polar residues" evidence="9">
    <location>
        <begin position="165"/>
        <end position="175"/>
    </location>
</feature>
<organism evidence="11 12">
    <name type="scientific">Kwoniella europaea PYCC6329</name>
    <dbReference type="NCBI Taxonomy" id="1423913"/>
    <lineage>
        <taxon>Eukaryota</taxon>
        <taxon>Fungi</taxon>
        <taxon>Dikarya</taxon>
        <taxon>Basidiomycota</taxon>
        <taxon>Agaricomycotina</taxon>
        <taxon>Tremellomycetes</taxon>
        <taxon>Tremellales</taxon>
        <taxon>Cryptococcaceae</taxon>
        <taxon>Kwoniella</taxon>
    </lineage>
</organism>
<gene>
    <name evidence="11" type="ORF">V865_000122</name>
</gene>
<evidence type="ECO:0000256" key="9">
    <source>
        <dbReference type="SAM" id="MobiDB-lite"/>
    </source>
</evidence>
<evidence type="ECO:0000313" key="11">
    <source>
        <dbReference type="EMBL" id="WWD02084.1"/>
    </source>
</evidence>
<evidence type="ECO:0000256" key="8">
    <source>
        <dbReference type="ARBA" id="ARBA00045608"/>
    </source>
</evidence>
<dbReference type="AlphaFoldDB" id="A0AAX4K840"/>
<keyword evidence="4 10" id="KW-0812">Transmembrane</keyword>
<comment type="similarity">
    <text evidence="2">Belongs to the SPCS2 family.</text>
</comment>
<protein>
    <recommendedName>
        <fullName evidence="3">Signal peptidase complex subunit 2</fullName>
    </recommendedName>
</protein>
<dbReference type="PANTHER" id="PTHR13085">
    <property type="entry name" value="MICROSOMAL SIGNAL PEPTIDASE 25 KDA SUBUNIT"/>
    <property type="match status" value="1"/>
</dbReference>
<evidence type="ECO:0000256" key="7">
    <source>
        <dbReference type="ARBA" id="ARBA00023136"/>
    </source>
</evidence>
<keyword evidence="7 10" id="KW-0472">Membrane</keyword>
<dbReference type="PANTHER" id="PTHR13085:SF0">
    <property type="entry name" value="SIGNAL PEPTIDASE COMPLEX SUBUNIT 2"/>
    <property type="match status" value="1"/>
</dbReference>